<evidence type="ECO:0000256" key="1">
    <source>
        <dbReference type="ARBA" id="ARBA00023015"/>
    </source>
</evidence>
<dbReference type="Gene3D" id="1.10.10.60">
    <property type="entry name" value="Homeodomain-like"/>
    <property type="match status" value="1"/>
</dbReference>
<keyword evidence="4" id="KW-1133">Transmembrane helix</keyword>
<keyword evidence="3" id="KW-0804">Transcription</keyword>
<dbReference type="EMBL" id="CP034562">
    <property type="protein sequence ID" value="AZQ63962.1"/>
    <property type="molecule type" value="Genomic_DNA"/>
</dbReference>
<protein>
    <submittedName>
        <fullName evidence="6">AraC family transcriptional regulator</fullName>
    </submittedName>
</protein>
<feature type="transmembrane region" description="Helical" evidence="4">
    <location>
        <begin position="50"/>
        <end position="69"/>
    </location>
</feature>
<keyword evidence="1" id="KW-0805">Transcription regulation</keyword>
<evidence type="ECO:0000256" key="3">
    <source>
        <dbReference type="ARBA" id="ARBA00023163"/>
    </source>
</evidence>
<dbReference type="AlphaFoldDB" id="A0A3Q9FT05"/>
<organism evidence="6 7">
    <name type="scientific">Flammeovirga pectinis</name>
    <dbReference type="NCBI Taxonomy" id="2494373"/>
    <lineage>
        <taxon>Bacteria</taxon>
        <taxon>Pseudomonadati</taxon>
        <taxon>Bacteroidota</taxon>
        <taxon>Cytophagia</taxon>
        <taxon>Cytophagales</taxon>
        <taxon>Flammeovirgaceae</taxon>
        <taxon>Flammeovirga</taxon>
    </lineage>
</organism>
<evidence type="ECO:0000256" key="2">
    <source>
        <dbReference type="ARBA" id="ARBA00023125"/>
    </source>
</evidence>
<keyword evidence="4" id="KW-0472">Membrane</keyword>
<dbReference type="GO" id="GO:0043565">
    <property type="term" value="F:sequence-specific DNA binding"/>
    <property type="evidence" value="ECO:0007669"/>
    <property type="project" value="InterPro"/>
</dbReference>
<keyword evidence="2" id="KW-0238">DNA-binding</keyword>
<dbReference type="InterPro" id="IPR009057">
    <property type="entry name" value="Homeodomain-like_sf"/>
</dbReference>
<dbReference type="Pfam" id="PF12833">
    <property type="entry name" value="HTH_18"/>
    <property type="match status" value="1"/>
</dbReference>
<evidence type="ECO:0000259" key="5">
    <source>
        <dbReference type="PROSITE" id="PS01124"/>
    </source>
</evidence>
<dbReference type="PROSITE" id="PS51257">
    <property type="entry name" value="PROKAR_LIPOPROTEIN"/>
    <property type="match status" value="1"/>
</dbReference>
<reference evidence="6 7" key="1">
    <citation type="submission" date="2018-12" db="EMBL/GenBank/DDBJ databases">
        <title>Flammeovirga pectinis sp. nov., isolated from the gut of the Korean scallop, Patinopecten yessoensis.</title>
        <authorList>
            <person name="Bae J.-W."/>
            <person name="Jeong Y.-S."/>
            <person name="Kang W."/>
        </authorList>
    </citation>
    <scope>NUCLEOTIDE SEQUENCE [LARGE SCALE GENOMIC DNA]</scope>
    <source>
        <strain evidence="6 7">L12M1</strain>
    </source>
</reference>
<feature type="domain" description="HTH araC/xylS-type" evidence="5">
    <location>
        <begin position="93"/>
        <end position="192"/>
    </location>
</feature>
<evidence type="ECO:0000256" key="4">
    <source>
        <dbReference type="SAM" id="Phobius"/>
    </source>
</evidence>
<accession>A0A3Q9FT05</accession>
<dbReference type="OrthoDB" id="9813413at2"/>
<dbReference type="SMART" id="SM00342">
    <property type="entry name" value="HTH_ARAC"/>
    <property type="match status" value="1"/>
</dbReference>
<dbReference type="InterPro" id="IPR020449">
    <property type="entry name" value="Tscrpt_reg_AraC-type_HTH"/>
</dbReference>
<dbReference type="GO" id="GO:0003700">
    <property type="term" value="F:DNA-binding transcription factor activity"/>
    <property type="evidence" value="ECO:0007669"/>
    <property type="project" value="InterPro"/>
</dbReference>
<proteinExistence type="predicted"/>
<dbReference type="PANTHER" id="PTHR43280:SF28">
    <property type="entry name" value="HTH-TYPE TRANSCRIPTIONAL ACTIVATOR RHAS"/>
    <property type="match status" value="1"/>
</dbReference>
<evidence type="ECO:0000313" key="6">
    <source>
        <dbReference type="EMBL" id="AZQ63962.1"/>
    </source>
</evidence>
<dbReference type="Proteomes" id="UP000267268">
    <property type="component" value="Chromosome 1"/>
</dbReference>
<keyword evidence="7" id="KW-1185">Reference proteome</keyword>
<feature type="transmembrane region" description="Helical" evidence="4">
    <location>
        <begin position="12"/>
        <end position="35"/>
    </location>
</feature>
<keyword evidence="4" id="KW-0812">Transmembrane</keyword>
<dbReference type="PROSITE" id="PS00041">
    <property type="entry name" value="HTH_ARAC_FAMILY_1"/>
    <property type="match status" value="1"/>
</dbReference>
<dbReference type="KEGG" id="fll:EI427_17550"/>
<dbReference type="InterPro" id="IPR018060">
    <property type="entry name" value="HTH_AraC"/>
</dbReference>
<dbReference type="InterPro" id="IPR018062">
    <property type="entry name" value="HTH_AraC-typ_CS"/>
</dbReference>
<sequence>MKGKLLTKSITINRYNLLLGCVLVMIIISCELYYLHRTELQLKVLNSTSISFYFRLFFEIVVVFILSLLPYSNYFSIRENEMYTDVFEKEFIKDIDVIIADNLSNVDFQVTDIEHSLGLSRPVLLQKIKLAKGTTLVNYIKYKRIEKAKFLLVSTTNNISEIAYKVGYTDPKYFSKTFKKQEKKSPSQYRKLFFKTEEVQNEILSGLILKK</sequence>
<evidence type="ECO:0000313" key="7">
    <source>
        <dbReference type="Proteomes" id="UP000267268"/>
    </source>
</evidence>
<dbReference type="PRINTS" id="PR00032">
    <property type="entry name" value="HTHARAC"/>
</dbReference>
<dbReference type="SUPFAM" id="SSF46689">
    <property type="entry name" value="Homeodomain-like"/>
    <property type="match status" value="1"/>
</dbReference>
<dbReference type="PROSITE" id="PS01124">
    <property type="entry name" value="HTH_ARAC_FAMILY_2"/>
    <property type="match status" value="1"/>
</dbReference>
<name>A0A3Q9FT05_9BACT</name>
<dbReference type="RefSeq" id="WP_126617186.1">
    <property type="nucleotide sequence ID" value="NZ_CP034562.1"/>
</dbReference>
<gene>
    <name evidence="6" type="ORF">EI427_17550</name>
</gene>
<dbReference type="PANTHER" id="PTHR43280">
    <property type="entry name" value="ARAC-FAMILY TRANSCRIPTIONAL REGULATOR"/>
    <property type="match status" value="1"/>
</dbReference>